<evidence type="ECO:0000256" key="4">
    <source>
        <dbReference type="ARBA" id="ARBA00022989"/>
    </source>
</evidence>
<comment type="subcellular location">
    <subcellularLocation>
        <location evidence="1">Membrane</location>
        <topology evidence="1">Multi-pass membrane protein</topology>
    </subcellularLocation>
</comment>
<reference evidence="9 10" key="1">
    <citation type="journal article" date="2018" name="Genome Biol. Evol.">
        <title>Multiple Roots of Fruiting Body Formation in Amoebozoa.</title>
        <authorList>
            <person name="Hillmann F."/>
            <person name="Forbes G."/>
            <person name="Novohradska S."/>
            <person name="Ferling I."/>
            <person name="Riege K."/>
            <person name="Groth M."/>
            <person name="Westermann M."/>
            <person name="Marz M."/>
            <person name="Spaller T."/>
            <person name="Winckler T."/>
            <person name="Schaap P."/>
            <person name="Glockner G."/>
        </authorList>
    </citation>
    <scope>NUCLEOTIDE SEQUENCE [LARGE SCALE GENOMIC DNA]</scope>
    <source>
        <strain evidence="9 10">Jena</strain>
    </source>
</reference>
<keyword evidence="6 7" id="KW-0012">Acyltransferase</keyword>
<dbReference type="Proteomes" id="UP000241769">
    <property type="component" value="Unassembled WGS sequence"/>
</dbReference>
<comment type="caution">
    <text evidence="9">The sequence shown here is derived from an EMBL/GenBank/DDBJ whole genome shotgun (WGS) entry which is preliminary data.</text>
</comment>
<dbReference type="InterPro" id="IPR001594">
    <property type="entry name" value="Palmitoyltrfase_DHHC"/>
</dbReference>
<name>A0A2P6N064_9EUKA</name>
<evidence type="ECO:0000256" key="2">
    <source>
        <dbReference type="ARBA" id="ARBA00022679"/>
    </source>
</evidence>
<organism evidence="9 10">
    <name type="scientific">Planoprotostelium fungivorum</name>
    <dbReference type="NCBI Taxonomy" id="1890364"/>
    <lineage>
        <taxon>Eukaryota</taxon>
        <taxon>Amoebozoa</taxon>
        <taxon>Evosea</taxon>
        <taxon>Variosea</taxon>
        <taxon>Cavosteliida</taxon>
        <taxon>Cavosteliaceae</taxon>
        <taxon>Planoprotostelium</taxon>
    </lineage>
</organism>
<dbReference type="Pfam" id="PF01529">
    <property type="entry name" value="DHHC"/>
    <property type="match status" value="1"/>
</dbReference>
<evidence type="ECO:0000256" key="5">
    <source>
        <dbReference type="ARBA" id="ARBA00023136"/>
    </source>
</evidence>
<evidence type="ECO:0000256" key="6">
    <source>
        <dbReference type="ARBA" id="ARBA00023315"/>
    </source>
</evidence>
<dbReference type="GO" id="GO:0006612">
    <property type="term" value="P:protein targeting to membrane"/>
    <property type="evidence" value="ECO:0007669"/>
    <property type="project" value="TreeGrafter"/>
</dbReference>
<dbReference type="EMBL" id="MDYQ01000269">
    <property type="protein sequence ID" value="PRP77320.1"/>
    <property type="molecule type" value="Genomic_DNA"/>
</dbReference>
<keyword evidence="2 7" id="KW-0808">Transferase</keyword>
<accession>A0A2P6N064</accession>
<proteinExistence type="inferred from homology"/>
<feature type="domain" description="Palmitoyltransferase DHHC" evidence="8">
    <location>
        <begin position="146"/>
        <end position="247"/>
    </location>
</feature>
<comment type="similarity">
    <text evidence="7">Belongs to the DHHC palmitoyltransferase family.</text>
</comment>
<keyword evidence="10" id="KW-1185">Reference proteome</keyword>
<dbReference type="GO" id="GO:0005783">
    <property type="term" value="C:endoplasmic reticulum"/>
    <property type="evidence" value="ECO:0007669"/>
    <property type="project" value="TreeGrafter"/>
</dbReference>
<dbReference type="GO" id="GO:0005794">
    <property type="term" value="C:Golgi apparatus"/>
    <property type="evidence" value="ECO:0007669"/>
    <property type="project" value="TreeGrafter"/>
</dbReference>
<protein>
    <recommendedName>
        <fullName evidence="7">Palmitoyltransferase</fullName>
        <ecNumber evidence="7">2.3.1.225</ecNumber>
    </recommendedName>
</protein>
<feature type="transmembrane region" description="Helical" evidence="7">
    <location>
        <begin position="209"/>
        <end position="237"/>
    </location>
</feature>
<keyword evidence="3 7" id="KW-0812">Transmembrane</keyword>
<evidence type="ECO:0000313" key="9">
    <source>
        <dbReference type="EMBL" id="PRP77320.1"/>
    </source>
</evidence>
<evidence type="ECO:0000256" key="3">
    <source>
        <dbReference type="ARBA" id="ARBA00022692"/>
    </source>
</evidence>
<dbReference type="PANTHER" id="PTHR22883:SF488">
    <property type="entry name" value="PALMITOYLTRANSFERASE"/>
    <property type="match status" value="1"/>
</dbReference>
<dbReference type="PANTHER" id="PTHR22883">
    <property type="entry name" value="ZINC FINGER DHHC DOMAIN CONTAINING PROTEIN"/>
    <property type="match status" value="1"/>
</dbReference>
<dbReference type="EC" id="2.3.1.225" evidence="7"/>
<dbReference type="OrthoDB" id="4096362at2759"/>
<dbReference type="GO" id="GO:0019706">
    <property type="term" value="F:protein-cysteine S-palmitoyltransferase activity"/>
    <property type="evidence" value="ECO:0007669"/>
    <property type="project" value="UniProtKB-EC"/>
</dbReference>
<feature type="transmembrane region" description="Helical" evidence="7">
    <location>
        <begin position="61"/>
        <end position="80"/>
    </location>
</feature>
<dbReference type="PROSITE" id="PS50216">
    <property type="entry name" value="DHHC"/>
    <property type="match status" value="1"/>
</dbReference>
<dbReference type="AlphaFoldDB" id="A0A2P6N064"/>
<dbReference type="STRING" id="1890364.A0A2P6N064"/>
<evidence type="ECO:0000259" key="8">
    <source>
        <dbReference type="Pfam" id="PF01529"/>
    </source>
</evidence>
<evidence type="ECO:0000256" key="7">
    <source>
        <dbReference type="RuleBase" id="RU079119"/>
    </source>
</evidence>
<evidence type="ECO:0000256" key="1">
    <source>
        <dbReference type="ARBA" id="ARBA00004141"/>
    </source>
</evidence>
<comment type="domain">
    <text evidence="7">The DHHC domain is required for palmitoyltransferase activity.</text>
</comment>
<feature type="transmembrane region" description="Helical" evidence="7">
    <location>
        <begin position="157"/>
        <end position="181"/>
    </location>
</feature>
<dbReference type="GO" id="GO:0016020">
    <property type="term" value="C:membrane"/>
    <property type="evidence" value="ECO:0007669"/>
    <property type="project" value="UniProtKB-SubCell"/>
</dbReference>
<gene>
    <name evidence="9" type="ORF">PROFUN_05565</name>
</gene>
<keyword evidence="5 7" id="KW-0472">Membrane</keyword>
<comment type="catalytic activity">
    <reaction evidence="7">
        <text>L-cysteinyl-[protein] + hexadecanoyl-CoA = S-hexadecanoyl-L-cysteinyl-[protein] + CoA</text>
        <dbReference type="Rhea" id="RHEA:36683"/>
        <dbReference type="Rhea" id="RHEA-COMP:10131"/>
        <dbReference type="Rhea" id="RHEA-COMP:11032"/>
        <dbReference type="ChEBI" id="CHEBI:29950"/>
        <dbReference type="ChEBI" id="CHEBI:57287"/>
        <dbReference type="ChEBI" id="CHEBI:57379"/>
        <dbReference type="ChEBI" id="CHEBI:74151"/>
        <dbReference type="EC" id="2.3.1.225"/>
    </reaction>
</comment>
<feature type="transmembrane region" description="Helical" evidence="7">
    <location>
        <begin position="28"/>
        <end position="49"/>
    </location>
</feature>
<dbReference type="InterPro" id="IPR039859">
    <property type="entry name" value="PFA4/ZDH16/20/ERF2-like"/>
</dbReference>
<evidence type="ECO:0000313" key="10">
    <source>
        <dbReference type="Proteomes" id="UP000241769"/>
    </source>
</evidence>
<sequence length="306" mass="35248">MSSERTWRKWPSRNNFHLNGRLITGPDYAHYLATNVLLTAPEVAFLAAVIPDLFHSVLGNYAIIILCVNIYAWVLCFAYLQITAYSDPGIYPRHVLAETVDTDDPWAPQIPERKSIQLRKEDVMYVKWCETCRLYRPPRASHCSIWNCIGRRNYRTFLWFVNLVLFNCMYIAGFSILKLYLHLRPSGSYGTDSFTDSLHERIQSRGQEIVSIILTIFCLMVYLAVAYLSVFHCFLFINNISTKEHFASTYATIQNPFHRGWVKNTISLLCVSPPPAYIDPTSAGERKRVEVELRAITQEDEESAAE</sequence>
<keyword evidence="4 7" id="KW-1133">Transmembrane helix</keyword>
<dbReference type="InParanoid" id="A0A2P6N064"/>